<protein>
    <submittedName>
        <fullName evidence="1">Uncharacterized protein</fullName>
    </submittedName>
</protein>
<dbReference type="GeneID" id="70214630"/>
<accession>A0A9P9K0K0</accession>
<name>A0A9P9K0K0_FUSRE</name>
<proteinExistence type="predicted"/>
<organism evidence="1 2">
    <name type="scientific">Fusarium redolens</name>
    <dbReference type="NCBI Taxonomy" id="48865"/>
    <lineage>
        <taxon>Eukaryota</taxon>
        <taxon>Fungi</taxon>
        <taxon>Dikarya</taxon>
        <taxon>Ascomycota</taxon>
        <taxon>Pezizomycotina</taxon>
        <taxon>Sordariomycetes</taxon>
        <taxon>Hypocreomycetidae</taxon>
        <taxon>Hypocreales</taxon>
        <taxon>Nectriaceae</taxon>
        <taxon>Fusarium</taxon>
        <taxon>Fusarium redolens species complex</taxon>
    </lineage>
</organism>
<reference evidence="1" key="1">
    <citation type="journal article" date="2021" name="Nat. Commun.">
        <title>Genetic determinants of endophytism in the Arabidopsis root mycobiome.</title>
        <authorList>
            <person name="Mesny F."/>
            <person name="Miyauchi S."/>
            <person name="Thiergart T."/>
            <person name="Pickel B."/>
            <person name="Atanasova L."/>
            <person name="Karlsson M."/>
            <person name="Huettel B."/>
            <person name="Barry K.W."/>
            <person name="Haridas S."/>
            <person name="Chen C."/>
            <person name="Bauer D."/>
            <person name="Andreopoulos W."/>
            <person name="Pangilinan J."/>
            <person name="LaButti K."/>
            <person name="Riley R."/>
            <person name="Lipzen A."/>
            <person name="Clum A."/>
            <person name="Drula E."/>
            <person name="Henrissat B."/>
            <person name="Kohler A."/>
            <person name="Grigoriev I.V."/>
            <person name="Martin F.M."/>
            <person name="Hacquard S."/>
        </authorList>
    </citation>
    <scope>NUCLEOTIDE SEQUENCE</scope>
    <source>
        <strain evidence="1">MPI-CAGE-AT-0023</strain>
    </source>
</reference>
<dbReference type="RefSeq" id="XP_046047196.1">
    <property type="nucleotide sequence ID" value="XM_046184676.1"/>
</dbReference>
<dbReference type="AlphaFoldDB" id="A0A9P9K0K0"/>
<sequence>MLAFYSSFLIHHGAVVRDRSYSPPTVEGTLCFPGSLWSALARSTDAKLSMTKHQLRNTLPSSAKTITISSFALKSRARNTHQLMARTVDAQPCRCDIPNRHQTLISDVLEPGLWLASHDYKAR</sequence>
<gene>
    <name evidence="1" type="ORF">BKA55DRAFT_102360</name>
</gene>
<dbReference type="Proteomes" id="UP000720189">
    <property type="component" value="Unassembled WGS sequence"/>
</dbReference>
<evidence type="ECO:0000313" key="2">
    <source>
        <dbReference type="Proteomes" id="UP000720189"/>
    </source>
</evidence>
<comment type="caution">
    <text evidence="1">The sequence shown here is derived from an EMBL/GenBank/DDBJ whole genome shotgun (WGS) entry which is preliminary data.</text>
</comment>
<dbReference type="EMBL" id="JAGMUX010000012">
    <property type="protein sequence ID" value="KAH7243703.1"/>
    <property type="molecule type" value="Genomic_DNA"/>
</dbReference>
<keyword evidence="2" id="KW-1185">Reference proteome</keyword>
<evidence type="ECO:0000313" key="1">
    <source>
        <dbReference type="EMBL" id="KAH7243703.1"/>
    </source>
</evidence>